<keyword evidence="7" id="KW-0902">Two-component regulatory system</keyword>
<dbReference type="InterPro" id="IPR000700">
    <property type="entry name" value="PAS-assoc_C"/>
</dbReference>
<comment type="catalytic activity">
    <reaction evidence="1">
        <text>ATP + protein L-histidine = ADP + protein N-phospho-L-histidine.</text>
        <dbReference type="EC" id="2.7.13.3"/>
    </reaction>
</comment>
<dbReference type="Gene3D" id="1.10.287.130">
    <property type="match status" value="1"/>
</dbReference>
<dbReference type="InterPro" id="IPR036097">
    <property type="entry name" value="HisK_dim/P_sf"/>
</dbReference>
<proteinExistence type="predicted"/>
<evidence type="ECO:0000256" key="1">
    <source>
        <dbReference type="ARBA" id="ARBA00000085"/>
    </source>
</evidence>
<keyword evidence="5" id="KW-0808">Transferase</keyword>
<gene>
    <name evidence="12" type="ORF">DIZ80_03755</name>
</gene>
<dbReference type="PANTHER" id="PTHR43711">
    <property type="entry name" value="TWO-COMPONENT HISTIDINE KINASE"/>
    <property type="match status" value="1"/>
</dbReference>
<keyword evidence="8" id="KW-0472">Membrane</keyword>
<protein>
    <recommendedName>
        <fullName evidence="3">histidine kinase</fullName>
        <ecNumber evidence="3">2.7.13.3</ecNumber>
    </recommendedName>
</protein>
<dbReference type="Pfam" id="PF08448">
    <property type="entry name" value="PAS_4"/>
    <property type="match status" value="1"/>
</dbReference>
<keyword evidence="4" id="KW-0597">Phosphoprotein</keyword>
<dbReference type="Gene3D" id="6.10.340.10">
    <property type="match status" value="1"/>
</dbReference>
<dbReference type="CDD" id="cd16922">
    <property type="entry name" value="HATPase_EvgS-ArcB-TorS-like"/>
    <property type="match status" value="1"/>
</dbReference>
<evidence type="ECO:0000256" key="7">
    <source>
        <dbReference type="ARBA" id="ARBA00023012"/>
    </source>
</evidence>
<dbReference type="InterPro" id="IPR005467">
    <property type="entry name" value="His_kinase_dom"/>
</dbReference>
<comment type="caution">
    <text evidence="12">The sequence shown here is derived from an EMBL/GenBank/DDBJ whole genome shotgun (WGS) entry which is preliminary data.</text>
</comment>
<dbReference type="InterPro" id="IPR035965">
    <property type="entry name" value="PAS-like_dom_sf"/>
</dbReference>
<dbReference type="PROSITE" id="PS50109">
    <property type="entry name" value="HIS_KIN"/>
    <property type="match status" value="1"/>
</dbReference>
<keyword evidence="8" id="KW-1133">Transmembrane helix</keyword>
<dbReference type="InterPro" id="IPR003661">
    <property type="entry name" value="HisK_dim/P_dom"/>
</dbReference>
<dbReference type="Pfam" id="PF00512">
    <property type="entry name" value="HisKA"/>
    <property type="match status" value="1"/>
</dbReference>
<dbReference type="EMBL" id="QFXC01000007">
    <property type="protein sequence ID" value="RDH84593.1"/>
    <property type="molecule type" value="Genomic_DNA"/>
</dbReference>
<dbReference type="EC" id="2.7.13.3" evidence="3"/>
<reference evidence="12 13" key="1">
    <citation type="journal article" date="2018" name="ISME J.">
        <title>Endosymbiont genomes yield clues of tubeworm success.</title>
        <authorList>
            <person name="Li Y."/>
            <person name="Liles M.R."/>
            <person name="Halanych K.M."/>
        </authorList>
    </citation>
    <scope>NUCLEOTIDE SEQUENCE [LARGE SCALE GENOMIC DNA]</scope>
    <source>
        <strain evidence="12">A1464</strain>
    </source>
</reference>
<dbReference type="PROSITE" id="PS50113">
    <property type="entry name" value="PAC"/>
    <property type="match status" value="1"/>
</dbReference>
<dbReference type="CDD" id="cd00082">
    <property type="entry name" value="HisKA"/>
    <property type="match status" value="1"/>
</dbReference>
<dbReference type="SMART" id="SM00387">
    <property type="entry name" value="HATPase_c"/>
    <property type="match status" value="1"/>
</dbReference>
<dbReference type="GO" id="GO:0016020">
    <property type="term" value="C:membrane"/>
    <property type="evidence" value="ECO:0007669"/>
    <property type="project" value="UniProtKB-SubCell"/>
</dbReference>
<dbReference type="InterPro" id="IPR013656">
    <property type="entry name" value="PAS_4"/>
</dbReference>
<dbReference type="Gene3D" id="3.30.450.20">
    <property type="entry name" value="PAS domain"/>
    <property type="match status" value="1"/>
</dbReference>
<evidence type="ECO:0000256" key="4">
    <source>
        <dbReference type="ARBA" id="ARBA00022553"/>
    </source>
</evidence>
<evidence type="ECO:0000256" key="5">
    <source>
        <dbReference type="ARBA" id="ARBA00022679"/>
    </source>
</evidence>
<dbReference type="CDD" id="cd06225">
    <property type="entry name" value="HAMP"/>
    <property type="match status" value="1"/>
</dbReference>
<evidence type="ECO:0000256" key="2">
    <source>
        <dbReference type="ARBA" id="ARBA00004370"/>
    </source>
</evidence>
<evidence type="ECO:0000259" key="9">
    <source>
        <dbReference type="PROSITE" id="PS50109"/>
    </source>
</evidence>
<evidence type="ECO:0000256" key="8">
    <source>
        <dbReference type="SAM" id="Phobius"/>
    </source>
</evidence>
<dbReference type="InterPro" id="IPR003660">
    <property type="entry name" value="HAMP_dom"/>
</dbReference>
<keyword evidence="13" id="KW-1185">Reference proteome</keyword>
<dbReference type="InterPro" id="IPR036890">
    <property type="entry name" value="HATPase_C_sf"/>
</dbReference>
<feature type="domain" description="HAMP" evidence="11">
    <location>
        <begin position="340"/>
        <end position="393"/>
    </location>
</feature>
<dbReference type="SMART" id="SM00388">
    <property type="entry name" value="HisKA"/>
    <property type="match status" value="1"/>
</dbReference>
<keyword evidence="6" id="KW-0418">Kinase</keyword>
<dbReference type="AlphaFoldDB" id="A0A370DIC2"/>
<feature type="domain" description="Histidine kinase" evidence="9">
    <location>
        <begin position="583"/>
        <end position="803"/>
    </location>
</feature>
<dbReference type="PANTHER" id="PTHR43711:SF31">
    <property type="entry name" value="HISTIDINE KINASE"/>
    <property type="match status" value="1"/>
</dbReference>
<name>A0A370DIC2_9GAMM</name>
<dbReference type="SUPFAM" id="SSF55874">
    <property type="entry name" value="ATPase domain of HSP90 chaperone/DNA topoisomerase II/histidine kinase"/>
    <property type="match status" value="1"/>
</dbReference>
<feature type="domain" description="PAC" evidence="10">
    <location>
        <begin position="509"/>
        <end position="565"/>
    </location>
</feature>
<dbReference type="InterPro" id="IPR000014">
    <property type="entry name" value="PAS"/>
</dbReference>
<organism evidence="12 13">
    <name type="scientific">endosymbiont of Galathealinum brachiosum</name>
    <dbReference type="NCBI Taxonomy" id="2200906"/>
    <lineage>
        <taxon>Bacteria</taxon>
        <taxon>Pseudomonadati</taxon>
        <taxon>Pseudomonadota</taxon>
        <taxon>Gammaproteobacteria</taxon>
        <taxon>sulfur-oxidizing symbionts</taxon>
    </lineage>
</organism>
<dbReference type="InterPro" id="IPR004358">
    <property type="entry name" value="Sig_transdc_His_kin-like_C"/>
</dbReference>
<dbReference type="Gene3D" id="3.30.565.10">
    <property type="entry name" value="Histidine kinase-like ATPase, C-terminal domain"/>
    <property type="match status" value="1"/>
</dbReference>
<dbReference type="InterPro" id="IPR003594">
    <property type="entry name" value="HATPase_dom"/>
</dbReference>
<evidence type="ECO:0000256" key="6">
    <source>
        <dbReference type="ARBA" id="ARBA00022777"/>
    </source>
</evidence>
<evidence type="ECO:0000313" key="13">
    <source>
        <dbReference type="Proteomes" id="UP000254266"/>
    </source>
</evidence>
<evidence type="ECO:0000313" key="12">
    <source>
        <dbReference type="EMBL" id="RDH84593.1"/>
    </source>
</evidence>
<comment type="subcellular location">
    <subcellularLocation>
        <location evidence="2">Membrane</location>
    </subcellularLocation>
</comment>
<feature type="transmembrane region" description="Helical" evidence="8">
    <location>
        <begin position="316"/>
        <end position="338"/>
    </location>
</feature>
<sequence length="807" mass="91238">MKTIRKKIMLLLVLSMGGSMLLAGLSLSFIIKDDYENSTRLNFKSYYERAKSSFNQIQVDTRFYAEELSNRNTVINSLNLISEYAEIETYQANIYDEEKKNIAHALYDYAKSTRLYELRVYDKNGWLTAFSRPGEVAMGILSFKSGKPVYILSVENDNEWIVSENNNLFPVVNIEPAVNRAESVYTYHEEIVGVEAVSSVDRLYLDGAKKNIGSLYLVNPINESILNVLSKGSRAKHSIILPNNKHIGDDINGARLESLKYSPGLFNDKDDHKTSWIKHKNYLIESYSIPLSSGERFYLVSSLNKNIINMQINDTIIVMFFVFLISILTLLPIGLIFSRYSITTPIDKLVKSVRSLEKGDYELFNADESTSYEINVLADAFNVAAKTVDLREKELLASQESLEKRVEERTRDLLASNESLQRENKDRIEAEIKLEESTQFLKLIMDNIPQYVFWKDINSVYLGCNKNFIDVCGLQYPEEIIGKTDYDLPWTKDESDFYVATDRRVMGSDQAEYNIQETQETSSEAETCVETNKIPLHDIDGKVIGILGTYHDITERKYFEKEILNAKEYAEKANQAKSEFLSKMSHELRTPLNAILGFAQLLEMDLANIDDENVSSNINEILEAGGHLLELINEVLDLARIESGGLVLKIESINACDVLIDSLKLTKLYAESQNISIEDEVTSCLQPFVMADETRLKQVFINFVTNAIKYNKPNGKVIINCSDVNNSHIKFKIIDTGFGISQEGIDKLFTPFERLGADGSSVDGTGIGLVICKQLIEYMGGEVGVESKEGVGSIFWFTVPCDLDSLV</sequence>
<evidence type="ECO:0000259" key="10">
    <source>
        <dbReference type="PROSITE" id="PS50113"/>
    </source>
</evidence>
<dbReference type="PROSITE" id="PS50885">
    <property type="entry name" value="HAMP"/>
    <property type="match status" value="1"/>
</dbReference>
<dbReference type="SUPFAM" id="SSF55785">
    <property type="entry name" value="PYP-like sensor domain (PAS domain)"/>
    <property type="match status" value="1"/>
</dbReference>
<dbReference type="InterPro" id="IPR050736">
    <property type="entry name" value="Sensor_HK_Regulatory"/>
</dbReference>
<dbReference type="Proteomes" id="UP000254266">
    <property type="component" value="Unassembled WGS sequence"/>
</dbReference>
<evidence type="ECO:0000256" key="3">
    <source>
        <dbReference type="ARBA" id="ARBA00012438"/>
    </source>
</evidence>
<dbReference type="Pfam" id="PF02518">
    <property type="entry name" value="HATPase_c"/>
    <property type="match status" value="1"/>
</dbReference>
<dbReference type="GO" id="GO:0000155">
    <property type="term" value="F:phosphorelay sensor kinase activity"/>
    <property type="evidence" value="ECO:0007669"/>
    <property type="project" value="InterPro"/>
</dbReference>
<dbReference type="NCBIfam" id="TIGR00229">
    <property type="entry name" value="sensory_box"/>
    <property type="match status" value="1"/>
</dbReference>
<accession>A0A370DIC2</accession>
<evidence type="ECO:0000259" key="11">
    <source>
        <dbReference type="PROSITE" id="PS50885"/>
    </source>
</evidence>
<dbReference type="SUPFAM" id="SSF47384">
    <property type="entry name" value="Homodimeric domain of signal transducing histidine kinase"/>
    <property type="match status" value="1"/>
</dbReference>
<keyword evidence="8" id="KW-0812">Transmembrane</keyword>
<dbReference type="PRINTS" id="PR00344">
    <property type="entry name" value="BCTRLSENSOR"/>
</dbReference>